<dbReference type="EMBL" id="GBQY01000002">
    <property type="protein sequence ID" value="JAC94855.1"/>
    <property type="molecule type" value="Transcribed_RNA"/>
</dbReference>
<reference evidence="2" key="2">
    <citation type="submission" date="2014-09" db="EMBL/GenBank/DDBJ databases">
        <authorList>
            <person name="Gonzales D.T.T."/>
            <person name="Saloma C.P."/>
        </authorList>
    </citation>
    <scope>NUCLEOTIDE SEQUENCE</scope>
    <source>
        <tissue evidence="2">Venom duct</tissue>
    </source>
</reference>
<evidence type="ECO:0000313" key="2">
    <source>
        <dbReference type="EMBL" id="JAC94855.1"/>
    </source>
</evidence>
<dbReference type="AlphaFoldDB" id="A0A098LY05"/>
<sequence>MMDKLTQLWIMVFMVTLVAFTVKSTDVTKTEVKDRGADKYMTPGGRGLESYLLRIIKKTLGTSTVECGNGTCELGCCVNDRCRELDCDSAK</sequence>
<keyword evidence="1" id="KW-0732">Signal</keyword>
<proteinExistence type="predicted"/>
<accession>A0A098LY05</accession>
<protein>
    <submittedName>
        <fullName evidence="2">Ubs_02 putative toxin</fullName>
    </submittedName>
</protein>
<feature type="signal peptide" evidence="1">
    <location>
        <begin position="1"/>
        <end position="24"/>
    </location>
</feature>
<organism evidence="2">
    <name type="scientific">Unedogemmula bisaya</name>
    <name type="common">Sea snail</name>
    <name type="synonym">Lophiotoma bisaya</name>
    <dbReference type="NCBI Taxonomy" id="746885"/>
    <lineage>
        <taxon>Eukaryota</taxon>
        <taxon>Metazoa</taxon>
        <taxon>Spiralia</taxon>
        <taxon>Lophotrochozoa</taxon>
        <taxon>Mollusca</taxon>
        <taxon>Gastropoda</taxon>
        <taxon>Caenogastropoda</taxon>
        <taxon>Neogastropoda</taxon>
        <taxon>Conoidea</taxon>
        <taxon>Turridae</taxon>
        <taxon>Unedogemmula</taxon>
    </lineage>
</organism>
<reference evidence="2" key="1">
    <citation type="journal article" date="2014" name="Toxicon">
        <title>A bioinformatics survey for conotoxin-like sequences in three turrid snail venom duct transcriptomes.</title>
        <authorList>
            <person name="Gonzales D.T."/>
            <person name="Saloma C.P."/>
        </authorList>
    </citation>
    <scope>NUCLEOTIDE SEQUENCE</scope>
    <source>
        <tissue evidence="2">Venom duct</tissue>
    </source>
</reference>
<evidence type="ECO:0000256" key="1">
    <source>
        <dbReference type="SAM" id="SignalP"/>
    </source>
</evidence>
<name>A0A098LY05_UNEBI</name>
<feature type="chain" id="PRO_5001937457" evidence="1">
    <location>
        <begin position="25"/>
        <end position="91"/>
    </location>
</feature>